<keyword evidence="7 9" id="KW-0694">RNA-binding</keyword>
<evidence type="ECO:0000256" key="4">
    <source>
        <dbReference type="ARBA" id="ARBA00022694"/>
    </source>
</evidence>
<gene>
    <name evidence="9" type="primary">tmcA</name>
    <name evidence="11" type="ORF">HBA18_15850</name>
</gene>
<dbReference type="PANTHER" id="PTHR10925:SF5">
    <property type="entry name" value="RNA CYTIDINE ACETYLTRANSFERASE"/>
    <property type="match status" value="1"/>
</dbReference>
<dbReference type="SUPFAM" id="SSF55729">
    <property type="entry name" value="Acyl-CoA N-acyltransferases (Nat)"/>
    <property type="match status" value="1"/>
</dbReference>
<keyword evidence="5 9" id="KW-0547">Nucleotide-binding</keyword>
<evidence type="ECO:0000256" key="2">
    <source>
        <dbReference type="ARBA" id="ARBA00022555"/>
    </source>
</evidence>
<dbReference type="Gene3D" id="3.40.630.30">
    <property type="match status" value="1"/>
</dbReference>
<evidence type="ECO:0000256" key="1">
    <source>
        <dbReference type="ARBA" id="ARBA00022490"/>
    </source>
</evidence>
<name>A0ABX6KBB2_SALCS</name>
<keyword evidence="2 9" id="KW-0820">tRNA-binding</keyword>
<dbReference type="InterPro" id="IPR027417">
    <property type="entry name" value="P-loop_NTPase"/>
</dbReference>
<dbReference type="EC" id="2.3.1.193" evidence="9"/>
<keyword evidence="4 9" id="KW-0819">tRNA processing</keyword>
<dbReference type="Gene3D" id="1.20.120.890">
    <property type="entry name" value="tRNA(Met) cytidine acetyltransferase, tail domain"/>
    <property type="match status" value="1"/>
</dbReference>
<dbReference type="PROSITE" id="PS51186">
    <property type="entry name" value="GNAT"/>
    <property type="match status" value="1"/>
</dbReference>
<keyword evidence="8 9" id="KW-0012">Acyltransferase</keyword>
<dbReference type="InterPro" id="IPR016181">
    <property type="entry name" value="Acyl_CoA_acyltransferase"/>
</dbReference>
<feature type="domain" description="N-acetyltransferase" evidence="10">
    <location>
        <begin position="356"/>
        <end position="543"/>
    </location>
</feature>
<comment type="similarity">
    <text evidence="9">Belongs to the TmcA family.</text>
</comment>
<protein>
    <recommendedName>
        <fullName evidence="9">tRNA(Met) cytidine acetyltransferase TmcA</fullName>
        <ecNumber evidence="9">2.3.1.193</ecNumber>
    </recommendedName>
</protein>
<comment type="subcellular location">
    <subcellularLocation>
        <location evidence="9">Cytoplasm</location>
    </subcellularLocation>
</comment>
<feature type="binding site" evidence="9">
    <location>
        <position position="320"/>
    </location>
    <ligand>
        <name>ATP</name>
        <dbReference type="ChEBI" id="CHEBI:30616"/>
    </ligand>
</feature>
<comment type="function">
    <text evidence="9">Catalyzes the formation of N(4)-acetylcytidine (ac(4)C) at the wobble position of tRNA(Met), by using acetyl-CoA as an acetyl donor and ATP (or GTP).</text>
</comment>
<proteinExistence type="inferred from homology"/>
<organism evidence="11 12">
    <name type="scientific">Salinivibrio costicola</name>
    <name type="common">Vibrio costicola</name>
    <dbReference type="NCBI Taxonomy" id="51367"/>
    <lineage>
        <taxon>Bacteria</taxon>
        <taxon>Pseudomonadati</taxon>
        <taxon>Pseudomonadota</taxon>
        <taxon>Gammaproteobacteria</taxon>
        <taxon>Vibrionales</taxon>
        <taxon>Vibrionaceae</taxon>
        <taxon>Salinivibrio</taxon>
    </lineage>
</organism>
<dbReference type="Pfam" id="PF13718">
    <property type="entry name" value="GNAT_acetyltr_2"/>
    <property type="match status" value="1"/>
</dbReference>
<feature type="binding site" evidence="9">
    <location>
        <position position="152"/>
    </location>
    <ligand>
        <name>ATP</name>
        <dbReference type="ChEBI" id="CHEBI:30616"/>
    </ligand>
</feature>
<sequence length="674" mass="73913">MSATSLLSQFLSQLIETAQTRSHRQMVVSERSVADILLALGEAPVRRVASQDAPDVISWRQAKQWLGQECGHLLVDVDGAFNSEAFCAISGCCRAGSLIILQVAADVATLPLSVRRMLRLLQNTDSVAWISHQGCRAPTLPPLSDVSHLVSQQDAINGLKKVVTGHRRRPLLLTADRGRGKSAAMGIAAAQLAIQAPRQIVVTSPTPANVTTLFAHAKQQLGTMDVNGLDVGVEGSRIRFVAPDALLRECPDADLLLVDEAAAIPLPMLSQLLRQYSRVAIASTEHGYEGTGRAFTLRLRALLDEEQPQWRSLTLTEPMRWAEGDPVEACLNQLFLLNVAHDVIPPKVEPCADSAVQFKTLSAEHLFHHEQELVTLFSLLMTAHYQTSPNDLALLLDDDSLRIVVAKQGEHTVGVVVVAEEGGFSPPLSEAVIAGTRRIRGHLLAQSLATHLGYATVLENKLWRIQRIAVAPEWRRRGVASGLLTHLQQQAAKENIACIGTSFGATKDLILFWQKQGFEPVKLGIKRDQASGCYSLQLIRPVEAKRWMKEAVTLFQQSFPLLLMSAHQNLEPDIAAILVSFMPARPLTDAETRQVQGYAAGGVGTEAAIGSLQAWTRWTFQSTSPVEWDWREVLLTSKVLQGLCWQTVCARFNLSGKKAAEKALRDYVAFRLDN</sequence>
<dbReference type="InterPro" id="IPR032672">
    <property type="entry name" value="TmcA/NAT10/Kre33"/>
</dbReference>
<evidence type="ECO:0000313" key="12">
    <source>
        <dbReference type="Proteomes" id="UP000501408"/>
    </source>
</evidence>
<dbReference type="InterPro" id="IPR024914">
    <property type="entry name" value="tRNA_acetyltr_TmcA"/>
</dbReference>
<evidence type="ECO:0000256" key="7">
    <source>
        <dbReference type="ARBA" id="ARBA00022884"/>
    </source>
</evidence>
<comment type="caution">
    <text evidence="9">Lacks conserved residue(s) required for the propagation of feature annotation.</text>
</comment>
<dbReference type="InterPro" id="IPR013562">
    <property type="entry name" value="TmcA/NAT10_N"/>
</dbReference>
<keyword evidence="1 9" id="KW-0963">Cytoplasm</keyword>
<evidence type="ECO:0000313" key="11">
    <source>
        <dbReference type="EMBL" id="QIR07860.1"/>
    </source>
</evidence>
<dbReference type="Gene3D" id="3.40.50.11040">
    <property type="match status" value="1"/>
</dbReference>
<dbReference type="HAMAP" id="MF_01886">
    <property type="entry name" value="tRNA_acetyltr_TmcA"/>
    <property type="match status" value="1"/>
</dbReference>
<dbReference type="Proteomes" id="UP000501408">
    <property type="component" value="Chromosome 2"/>
</dbReference>
<dbReference type="CDD" id="cd04301">
    <property type="entry name" value="NAT_SF"/>
    <property type="match status" value="1"/>
</dbReference>
<evidence type="ECO:0000256" key="5">
    <source>
        <dbReference type="ARBA" id="ARBA00022741"/>
    </source>
</evidence>
<evidence type="ECO:0000259" key="10">
    <source>
        <dbReference type="PROSITE" id="PS51186"/>
    </source>
</evidence>
<keyword evidence="3 9" id="KW-0808">Transferase</keyword>
<feature type="binding site" evidence="9">
    <location>
        <begin position="468"/>
        <end position="470"/>
    </location>
    <ligand>
        <name>acetyl-CoA</name>
        <dbReference type="ChEBI" id="CHEBI:57288"/>
    </ligand>
</feature>
<dbReference type="Pfam" id="PF08351">
    <property type="entry name" value="TmcA_N"/>
    <property type="match status" value="1"/>
</dbReference>
<dbReference type="RefSeq" id="WP_167315352.1">
    <property type="nucleotide sequence ID" value="NZ_CP050267.1"/>
</dbReference>
<dbReference type="InterPro" id="IPR007807">
    <property type="entry name" value="TcmA/NAT10_helicase"/>
</dbReference>
<dbReference type="EMBL" id="CP050267">
    <property type="protein sequence ID" value="QIR07860.1"/>
    <property type="molecule type" value="Genomic_DNA"/>
</dbReference>
<evidence type="ECO:0000256" key="9">
    <source>
        <dbReference type="HAMAP-Rule" id="MF_01886"/>
    </source>
</evidence>
<dbReference type="Pfam" id="PF05127">
    <property type="entry name" value="NAT10_TcmA_helicase"/>
    <property type="match status" value="1"/>
</dbReference>
<dbReference type="SUPFAM" id="SSF52540">
    <property type="entry name" value="P-loop containing nucleoside triphosphate hydrolases"/>
    <property type="match status" value="1"/>
</dbReference>
<evidence type="ECO:0000256" key="6">
    <source>
        <dbReference type="ARBA" id="ARBA00022840"/>
    </source>
</evidence>
<dbReference type="PANTHER" id="PTHR10925">
    <property type="entry name" value="N-ACETYLTRANSFERASE 10"/>
    <property type="match status" value="1"/>
</dbReference>
<comment type="catalytic activity">
    <reaction evidence="9">
        <text>cytidine(34) in elongator tRNA(Met) + acetyl-CoA + ATP + H2O = N(4)-acetylcytidine(34) in elongator tRNA(Met) + ADP + phosphate + CoA + H(+)</text>
        <dbReference type="Rhea" id="RHEA:43788"/>
        <dbReference type="Rhea" id="RHEA-COMP:10693"/>
        <dbReference type="Rhea" id="RHEA-COMP:10694"/>
        <dbReference type="ChEBI" id="CHEBI:15377"/>
        <dbReference type="ChEBI" id="CHEBI:15378"/>
        <dbReference type="ChEBI" id="CHEBI:30616"/>
        <dbReference type="ChEBI" id="CHEBI:43474"/>
        <dbReference type="ChEBI" id="CHEBI:57287"/>
        <dbReference type="ChEBI" id="CHEBI:57288"/>
        <dbReference type="ChEBI" id="CHEBI:74900"/>
        <dbReference type="ChEBI" id="CHEBI:82748"/>
        <dbReference type="ChEBI" id="CHEBI:456216"/>
        <dbReference type="EC" id="2.3.1.193"/>
    </reaction>
</comment>
<dbReference type="InterPro" id="IPR038321">
    <property type="entry name" value="TmcA_C_sf"/>
</dbReference>
<keyword evidence="12" id="KW-1185">Reference proteome</keyword>
<dbReference type="Gene3D" id="3.40.50.300">
    <property type="entry name" value="P-loop containing nucleotide triphosphate hydrolases"/>
    <property type="match status" value="1"/>
</dbReference>
<evidence type="ECO:0000256" key="3">
    <source>
        <dbReference type="ARBA" id="ARBA00022679"/>
    </source>
</evidence>
<evidence type="ECO:0000256" key="8">
    <source>
        <dbReference type="ARBA" id="ARBA00023315"/>
    </source>
</evidence>
<dbReference type="InterPro" id="IPR000182">
    <property type="entry name" value="GNAT_dom"/>
</dbReference>
<reference evidence="11 12" key="1">
    <citation type="submission" date="2020-03" db="EMBL/GenBank/DDBJ databases">
        <title>Genome mining reveals the biosynthetic pathways of PHA and ectoines of the halophilic strain Salinivibrio costicola M318 isolated from fermented shrimp paste.</title>
        <authorList>
            <person name="Doan T.V."/>
            <person name="Tran L.T."/>
            <person name="Trieu T.A."/>
            <person name="Nguyen Q.V."/>
            <person name="Quach T.N."/>
            <person name="Phi T.Q."/>
            <person name="Kumar S."/>
        </authorList>
    </citation>
    <scope>NUCLEOTIDE SEQUENCE [LARGE SCALE GENOMIC DNA]</scope>
    <source>
        <strain evidence="11 12">M318</strain>
    </source>
</reference>
<keyword evidence="6 9" id="KW-0067">ATP-binding</keyword>
<accession>A0ABX6KBB2</accession>